<dbReference type="PANTHER" id="PTHR43133:SF25">
    <property type="entry name" value="RNA POLYMERASE SIGMA FACTOR RFAY-RELATED"/>
    <property type="match status" value="1"/>
</dbReference>
<dbReference type="GO" id="GO:0006352">
    <property type="term" value="P:DNA-templated transcription initiation"/>
    <property type="evidence" value="ECO:0007669"/>
    <property type="project" value="InterPro"/>
</dbReference>
<evidence type="ECO:0000256" key="2">
    <source>
        <dbReference type="ARBA" id="ARBA00023015"/>
    </source>
</evidence>
<dbReference type="RefSeq" id="WP_145188372.1">
    <property type="nucleotide sequence ID" value="NZ_CP036290.1"/>
</dbReference>
<dbReference type="InterPro" id="IPR013324">
    <property type="entry name" value="RNA_pol_sigma_r3/r4-like"/>
</dbReference>
<dbReference type="Pfam" id="PF04542">
    <property type="entry name" value="Sigma70_r2"/>
    <property type="match status" value="1"/>
</dbReference>
<proteinExistence type="inferred from homology"/>
<dbReference type="InterPro" id="IPR007627">
    <property type="entry name" value="RNA_pol_sigma70_r2"/>
</dbReference>
<sequence>MTLDERDRYALVMGANEWDLPRDEATVRLVDRYGGLLHALARKLCRGPEEAEDLVQEVFLNAYRGWDGFEGRSDPASWLWTIAARACQRMHRPRSGEPKLLETLDESLFTRDELGALPESGLDAAERSELVERLRAAVADLPQDHRMALVLRDVVGLSVAQTATALGVAQGTVKSRLHRARIALRAELESGLPQVALEPARYDRAVCIDLLEAKQDALDRGVPFPVGDEVVCERCRAVFATFDLTCDLVRDMGREELPREVRQRLLERVQTAG</sequence>
<dbReference type="Pfam" id="PF08281">
    <property type="entry name" value="Sigma70_r4_2"/>
    <property type="match status" value="1"/>
</dbReference>
<evidence type="ECO:0000256" key="4">
    <source>
        <dbReference type="ARBA" id="ARBA00023125"/>
    </source>
</evidence>
<dbReference type="AlphaFoldDB" id="A0A518D1D3"/>
<evidence type="ECO:0000256" key="3">
    <source>
        <dbReference type="ARBA" id="ARBA00023082"/>
    </source>
</evidence>
<dbReference type="Gene3D" id="1.10.1740.10">
    <property type="match status" value="1"/>
</dbReference>
<evidence type="ECO:0000256" key="5">
    <source>
        <dbReference type="ARBA" id="ARBA00023163"/>
    </source>
</evidence>
<protein>
    <recommendedName>
        <fullName evidence="6">RNA polymerase sigma factor</fullName>
    </recommendedName>
</protein>
<evidence type="ECO:0000256" key="6">
    <source>
        <dbReference type="RuleBase" id="RU000716"/>
    </source>
</evidence>
<feature type="domain" description="RNA polymerase sigma factor 70 region 4 type 2" evidence="8">
    <location>
        <begin position="132"/>
        <end position="184"/>
    </location>
</feature>
<organism evidence="9 10">
    <name type="scientific">Rohdeia mirabilis</name>
    <dbReference type="NCBI Taxonomy" id="2528008"/>
    <lineage>
        <taxon>Bacteria</taxon>
        <taxon>Pseudomonadati</taxon>
        <taxon>Planctomycetota</taxon>
        <taxon>Planctomycetia</taxon>
        <taxon>Planctomycetia incertae sedis</taxon>
        <taxon>Rohdeia</taxon>
    </lineage>
</organism>
<dbReference type="Gene3D" id="1.10.10.10">
    <property type="entry name" value="Winged helix-like DNA-binding domain superfamily/Winged helix DNA-binding domain"/>
    <property type="match status" value="1"/>
</dbReference>
<feature type="domain" description="RNA polymerase sigma-70 region 2" evidence="7">
    <location>
        <begin position="29"/>
        <end position="92"/>
    </location>
</feature>
<dbReference type="InterPro" id="IPR013325">
    <property type="entry name" value="RNA_pol_sigma_r2"/>
</dbReference>
<dbReference type="PANTHER" id="PTHR43133">
    <property type="entry name" value="RNA POLYMERASE ECF-TYPE SIGMA FACTO"/>
    <property type="match status" value="1"/>
</dbReference>
<keyword evidence="4 6" id="KW-0238">DNA-binding</keyword>
<keyword evidence="2 6" id="KW-0805">Transcription regulation</keyword>
<dbReference type="CDD" id="cd06171">
    <property type="entry name" value="Sigma70_r4"/>
    <property type="match status" value="1"/>
</dbReference>
<dbReference type="PROSITE" id="PS01063">
    <property type="entry name" value="SIGMA70_ECF"/>
    <property type="match status" value="1"/>
</dbReference>
<dbReference type="GO" id="GO:0003677">
    <property type="term" value="F:DNA binding"/>
    <property type="evidence" value="ECO:0007669"/>
    <property type="project" value="UniProtKB-KW"/>
</dbReference>
<evidence type="ECO:0000259" key="7">
    <source>
        <dbReference type="Pfam" id="PF04542"/>
    </source>
</evidence>
<dbReference type="Proteomes" id="UP000319342">
    <property type="component" value="Chromosome"/>
</dbReference>
<keyword evidence="5 6" id="KW-0804">Transcription</keyword>
<dbReference type="SUPFAM" id="SSF88659">
    <property type="entry name" value="Sigma3 and sigma4 domains of RNA polymerase sigma factors"/>
    <property type="match status" value="1"/>
</dbReference>
<dbReference type="EMBL" id="CP036290">
    <property type="protein sequence ID" value="QDU85292.1"/>
    <property type="molecule type" value="Genomic_DNA"/>
</dbReference>
<dbReference type="GO" id="GO:0016987">
    <property type="term" value="F:sigma factor activity"/>
    <property type="evidence" value="ECO:0007669"/>
    <property type="project" value="UniProtKB-KW"/>
</dbReference>
<dbReference type="InterPro" id="IPR014284">
    <property type="entry name" value="RNA_pol_sigma-70_dom"/>
</dbReference>
<name>A0A518D1D3_9BACT</name>
<gene>
    <name evidence="9" type="primary">sigW_4</name>
    <name evidence="9" type="ORF">Pla163_24200</name>
</gene>
<dbReference type="SUPFAM" id="SSF88946">
    <property type="entry name" value="Sigma2 domain of RNA polymerase sigma factors"/>
    <property type="match status" value="1"/>
</dbReference>
<evidence type="ECO:0000313" key="10">
    <source>
        <dbReference type="Proteomes" id="UP000319342"/>
    </source>
</evidence>
<evidence type="ECO:0000256" key="1">
    <source>
        <dbReference type="ARBA" id="ARBA00010641"/>
    </source>
</evidence>
<dbReference type="InterPro" id="IPR013249">
    <property type="entry name" value="RNA_pol_sigma70_r4_t2"/>
</dbReference>
<dbReference type="OrthoDB" id="291047at2"/>
<keyword evidence="10" id="KW-1185">Reference proteome</keyword>
<dbReference type="NCBIfam" id="TIGR02937">
    <property type="entry name" value="sigma70-ECF"/>
    <property type="match status" value="1"/>
</dbReference>
<accession>A0A518D1D3</accession>
<dbReference type="InterPro" id="IPR039425">
    <property type="entry name" value="RNA_pol_sigma-70-like"/>
</dbReference>
<keyword evidence="3 6" id="KW-0731">Sigma factor</keyword>
<evidence type="ECO:0000313" key="9">
    <source>
        <dbReference type="EMBL" id="QDU85292.1"/>
    </source>
</evidence>
<reference evidence="9 10" key="1">
    <citation type="submission" date="2019-02" db="EMBL/GenBank/DDBJ databases">
        <title>Deep-cultivation of Planctomycetes and their phenomic and genomic characterization uncovers novel biology.</title>
        <authorList>
            <person name="Wiegand S."/>
            <person name="Jogler M."/>
            <person name="Boedeker C."/>
            <person name="Pinto D."/>
            <person name="Vollmers J."/>
            <person name="Rivas-Marin E."/>
            <person name="Kohn T."/>
            <person name="Peeters S.H."/>
            <person name="Heuer A."/>
            <person name="Rast P."/>
            <person name="Oberbeckmann S."/>
            <person name="Bunk B."/>
            <person name="Jeske O."/>
            <person name="Meyerdierks A."/>
            <person name="Storesund J.E."/>
            <person name="Kallscheuer N."/>
            <person name="Luecker S."/>
            <person name="Lage O.M."/>
            <person name="Pohl T."/>
            <person name="Merkel B.J."/>
            <person name="Hornburger P."/>
            <person name="Mueller R.-W."/>
            <person name="Bruemmer F."/>
            <person name="Labrenz M."/>
            <person name="Spormann A.M."/>
            <person name="Op den Camp H."/>
            <person name="Overmann J."/>
            <person name="Amann R."/>
            <person name="Jetten M.S.M."/>
            <person name="Mascher T."/>
            <person name="Medema M.H."/>
            <person name="Devos D.P."/>
            <person name="Kaster A.-K."/>
            <person name="Ovreas L."/>
            <person name="Rohde M."/>
            <person name="Galperin M.Y."/>
            <person name="Jogler C."/>
        </authorList>
    </citation>
    <scope>NUCLEOTIDE SEQUENCE [LARGE SCALE GENOMIC DNA]</scope>
    <source>
        <strain evidence="9 10">Pla163</strain>
    </source>
</reference>
<evidence type="ECO:0000259" key="8">
    <source>
        <dbReference type="Pfam" id="PF08281"/>
    </source>
</evidence>
<dbReference type="InterPro" id="IPR000838">
    <property type="entry name" value="RNA_pol_sigma70_ECF_CS"/>
</dbReference>
<dbReference type="InterPro" id="IPR036388">
    <property type="entry name" value="WH-like_DNA-bd_sf"/>
</dbReference>
<comment type="similarity">
    <text evidence="1 6">Belongs to the sigma-70 factor family. ECF subfamily.</text>
</comment>